<dbReference type="NCBIfam" id="TIGR00678">
    <property type="entry name" value="holB"/>
    <property type="match status" value="1"/>
</dbReference>
<reference evidence="5 6" key="1">
    <citation type="submission" date="2019-04" db="EMBL/GenBank/DDBJ databases">
        <title>Salinimonas iocasae sp. nov., a halophilic bacterium isolated from the outer tube casing of tubeworms in Okinawa Trough.</title>
        <authorList>
            <person name="Zhang H."/>
            <person name="Wang H."/>
            <person name="Li C."/>
        </authorList>
    </citation>
    <scope>NUCLEOTIDE SEQUENCE [LARGE SCALE GENOMIC DNA]</scope>
    <source>
        <strain evidence="5 6">KX18D6</strain>
    </source>
</reference>
<dbReference type="KEGG" id="salk:FBQ74_09725"/>
<evidence type="ECO:0000313" key="5">
    <source>
        <dbReference type="EMBL" id="QCZ93752.1"/>
    </source>
</evidence>
<keyword evidence="5" id="KW-0808">Transferase</keyword>
<dbReference type="SMART" id="SM00382">
    <property type="entry name" value="AAA"/>
    <property type="match status" value="1"/>
</dbReference>
<dbReference type="Gene3D" id="3.40.50.300">
    <property type="entry name" value="P-loop containing nucleotide triphosphate hydrolases"/>
    <property type="match status" value="1"/>
</dbReference>
<evidence type="ECO:0000259" key="4">
    <source>
        <dbReference type="SMART" id="SM00382"/>
    </source>
</evidence>
<dbReference type="PANTHER" id="PTHR11669:SF8">
    <property type="entry name" value="DNA POLYMERASE III SUBUNIT DELTA"/>
    <property type="match status" value="1"/>
</dbReference>
<dbReference type="InterPro" id="IPR050238">
    <property type="entry name" value="DNA_Rep/Repair_Clamp_Loader"/>
</dbReference>
<dbReference type="GO" id="GO:0006261">
    <property type="term" value="P:DNA-templated DNA replication"/>
    <property type="evidence" value="ECO:0007669"/>
    <property type="project" value="TreeGrafter"/>
</dbReference>
<comment type="catalytic activity">
    <reaction evidence="3">
        <text>DNA(n) + a 2'-deoxyribonucleoside 5'-triphosphate = DNA(n+1) + diphosphate</text>
        <dbReference type="Rhea" id="RHEA:22508"/>
        <dbReference type="Rhea" id="RHEA-COMP:17339"/>
        <dbReference type="Rhea" id="RHEA-COMP:17340"/>
        <dbReference type="ChEBI" id="CHEBI:33019"/>
        <dbReference type="ChEBI" id="CHEBI:61560"/>
        <dbReference type="ChEBI" id="CHEBI:173112"/>
        <dbReference type="EC" id="2.7.7.7"/>
    </reaction>
</comment>
<feature type="domain" description="AAA+ ATPase" evidence="4">
    <location>
        <begin position="23"/>
        <end position="165"/>
    </location>
</feature>
<dbReference type="InterPro" id="IPR027417">
    <property type="entry name" value="P-loop_NTPase"/>
</dbReference>
<dbReference type="InterPro" id="IPR003593">
    <property type="entry name" value="AAA+_ATPase"/>
</dbReference>
<keyword evidence="5" id="KW-0548">Nucleotidyltransferase</keyword>
<evidence type="ECO:0000313" key="6">
    <source>
        <dbReference type="Proteomes" id="UP000304912"/>
    </source>
</evidence>
<dbReference type="SUPFAM" id="SSF52540">
    <property type="entry name" value="P-loop containing nucleoside triphosphate hydrolases"/>
    <property type="match status" value="1"/>
</dbReference>
<keyword evidence="6" id="KW-1185">Reference proteome</keyword>
<gene>
    <name evidence="5" type="primary">holB</name>
    <name evidence="5" type="ORF">FBQ74_09725</name>
</gene>
<dbReference type="GO" id="GO:0008408">
    <property type="term" value="F:3'-5' exonuclease activity"/>
    <property type="evidence" value="ECO:0007669"/>
    <property type="project" value="InterPro"/>
</dbReference>
<keyword evidence="2" id="KW-0239">DNA-directed DNA polymerase</keyword>
<organism evidence="5 6">
    <name type="scientific">Salinimonas iocasae</name>
    <dbReference type="NCBI Taxonomy" id="2572577"/>
    <lineage>
        <taxon>Bacteria</taxon>
        <taxon>Pseudomonadati</taxon>
        <taxon>Pseudomonadota</taxon>
        <taxon>Gammaproteobacteria</taxon>
        <taxon>Alteromonadales</taxon>
        <taxon>Alteromonadaceae</taxon>
        <taxon>Alteromonas/Salinimonas group</taxon>
        <taxon>Salinimonas</taxon>
    </lineage>
</organism>
<evidence type="ECO:0000256" key="2">
    <source>
        <dbReference type="ARBA" id="ARBA00022932"/>
    </source>
</evidence>
<accession>A0A5B7YDJ3</accession>
<dbReference type="EC" id="2.7.7.7" evidence="1"/>
<proteinExistence type="predicted"/>
<dbReference type="EMBL" id="CP039852">
    <property type="protein sequence ID" value="QCZ93752.1"/>
    <property type="molecule type" value="Genomic_DNA"/>
</dbReference>
<name>A0A5B7YDJ3_9ALTE</name>
<evidence type="ECO:0000256" key="3">
    <source>
        <dbReference type="ARBA" id="ARBA00049244"/>
    </source>
</evidence>
<dbReference type="CDD" id="cd00009">
    <property type="entry name" value="AAA"/>
    <property type="match status" value="1"/>
</dbReference>
<evidence type="ECO:0000256" key="1">
    <source>
        <dbReference type="ARBA" id="ARBA00012417"/>
    </source>
</evidence>
<dbReference type="GO" id="GO:0003887">
    <property type="term" value="F:DNA-directed DNA polymerase activity"/>
    <property type="evidence" value="ECO:0007669"/>
    <property type="project" value="UniProtKB-KW"/>
</dbReference>
<dbReference type="Pfam" id="PF13177">
    <property type="entry name" value="DNA_pol3_delta2"/>
    <property type="match status" value="1"/>
</dbReference>
<dbReference type="RefSeq" id="WP_139756496.1">
    <property type="nucleotide sequence ID" value="NZ_CP039852.1"/>
</dbReference>
<dbReference type="OrthoDB" id="9811073at2"/>
<sequence length="299" mass="33188">MLMPPWFNDVFQQLVKRHSDQRLHHGLLLSGQSGIGKTLLAHTMAKTLLCKSVSNNGFCNACQSCQLFDAQTHPDFSELSSDKQLGVDKIREGIARLNATSQLSGNKVLIIPRADMMTESAANALLKTLEEPTDNTYLILVTDRMNRLLPTIISRCEKHILTRPHHEVAQAWLADQGFTDVTVALLEAYAGAPLRVKAALEENSDSISYPQYQEGLEMLLSGTNDAVTLATDWQASATTIVDWLQQYAHRSFVQHNSPAFYKLYKTCIDAHQALQNPGVNKIMILSSVLAEVKRPDSSI</sequence>
<protein>
    <recommendedName>
        <fullName evidence="1">DNA-directed DNA polymerase</fullName>
        <ecNumber evidence="1">2.7.7.7</ecNumber>
    </recommendedName>
</protein>
<dbReference type="AlphaFoldDB" id="A0A5B7YDJ3"/>
<dbReference type="Proteomes" id="UP000304912">
    <property type="component" value="Chromosome"/>
</dbReference>
<dbReference type="PANTHER" id="PTHR11669">
    <property type="entry name" value="REPLICATION FACTOR C / DNA POLYMERASE III GAMMA-TAU SUBUNIT"/>
    <property type="match status" value="1"/>
</dbReference>
<dbReference type="GO" id="GO:0009360">
    <property type="term" value="C:DNA polymerase III complex"/>
    <property type="evidence" value="ECO:0007669"/>
    <property type="project" value="TreeGrafter"/>
</dbReference>
<dbReference type="InterPro" id="IPR004622">
    <property type="entry name" value="DNA_pol_HolB"/>
</dbReference>